<keyword evidence="1" id="KW-1133">Transmembrane helix</keyword>
<protein>
    <submittedName>
        <fullName evidence="2">Uncharacterized protein</fullName>
    </submittedName>
</protein>
<accession>A0ABW3TII1</accession>
<evidence type="ECO:0000256" key="1">
    <source>
        <dbReference type="SAM" id="Phobius"/>
    </source>
</evidence>
<reference evidence="3" key="1">
    <citation type="journal article" date="2019" name="Int. J. Syst. Evol. Microbiol.">
        <title>The Global Catalogue of Microorganisms (GCM) 10K type strain sequencing project: providing services to taxonomists for standard genome sequencing and annotation.</title>
        <authorList>
            <consortium name="The Broad Institute Genomics Platform"/>
            <consortium name="The Broad Institute Genome Sequencing Center for Infectious Disease"/>
            <person name="Wu L."/>
            <person name="Ma J."/>
        </authorList>
    </citation>
    <scope>NUCLEOTIDE SEQUENCE [LARGE SCALE GENOMIC DNA]</scope>
    <source>
        <strain evidence="3">CCUG 55328</strain>
    </source>
</reference>
<keyword evidence="1" id="KW-0812">Transmembrane</keyword>
<evidence type="ECO:0000313" key="3">
    <source>
        <dbReference type="Proteomes" id="UP001597151"/>
    </source>
</evidence>
<dbReference type="EMBL" id="JBHTKR010000007">
    <property type="protein sequence ID" value="MFD1196321.1"/>
    <property type="molecule type" value="Genomic_DNA"/>
</dbReference>
<keyword evidence="1" id="KW-0472">Membrane</keyword>
<comment type="caution">
    <text evidence="2">The sequence shown here is derived from an EMBL/GenBank/DDBJ whole genome shotgun (WGS) entry which is preliminary data.</text>
</comment>
<dbReference type="RefSeq" id="WP_380794208.1">
    <property type="nucleotide sequence ID" value="NZ_JBHTKR010000007.1"/>
</dbReference>
<feature type="transmembrane region" description="Helical" evidence="1">
    <location>
        <begin position="108"/>
        <end position="126"/>
    </location>
</feature>
<gene>
    <name evidence="2" type="ORF">ACFQ3C_16745</name>
</gene>
<evidence type="ECO:0000313" key="2">
    <source>
        <dbReference type="EMBL" id="MFD1196321.1"/>
    </source>
</evidence>
<keyword evidence="3" id="KW-1185">Reference proteome</keyword>
<dbReference type="Proteomes" id="UP001597151">
    <property type="component" value="Unassembled WGS sequence"/>
</dbReference>
<proteinExistence type="predicted"/>
<organism evidence="2 3">
    <name type="scientific">Seohaeicola saemankumensis</name>
    <dbReference type="NCBI Taxonomy" id="481181"/>
    <lineage>
        <taxon>Bacteria</taxon>
        <taxon>Pseudomonadati</taxon>
        <taxon>Pseudomonadota</taxon>
        <taxon>Alphaproteobacteria</taxon>
        <taxon>Rhodobacterales</taxon>
        <taxon>Roseobacteraceae</taxon>
        <taxon>Seohaeicola</taxon>
    </lineage>
</organism>
<name>A0ABW3TII1_9RHOB</name>
<sequence length="342" mass="37316">MTALQEYQRLEASALWRPAPEEQRREVIVSIGEATLVISDLTDRPLAHWSLAAIARANPDETPALYHPEGDPSETLELAADEAAMITAIEKLRSAVDRRRPRPGRLRGIGLAASCAAVALLAVFWLPGALRDHTLSVVPDVKREDLGRALMTHLERMTGLPCVAPEGLQVLQKFSARLPEVSGQRNALIVFRSGVRDTVRLPGRILLIGRGLVESYEEPDVLAGYIIAEQLRAQESDPLGRLLDWGGIMASFRLLTTGTLPDETLRDYAETLLTAPPLPLTDEGLKQGFQRLSVRATPYAYALDPTGEKTLALIEADPFASAPPQPLMSDGDWLRLQAICGG</sequence>